<sequence>MALNLRKNHPLLKTINNALIDLPTPSNISSWWNFGSLLGICLIMQIITGLLLAAHYTADTSLAFASVAHMCRNVQFGWLIRNLHANGASFFFICIYLHIGRGFYYGSYLNKETWNVGVVLLLILMATAFVGYVLPWGQMSFWGATVITNLLSAIPYIGQTLVEWAWGGFSVDNPTLTRFFALHFLLPFVIAGMTLVHLTLLHETGSNNPLGIPSDCDKIPFHPYYSVKDILGFVLMLVPLVALALFSPNLLGDPENFTPANPLVTPPHIKPEWYFLFAYAILRSIPNKLGGVLALAASVLILFLIPMLHTSKQRSMTFRPLSQILFWTLVANLLILTWVGSQPVEHPFIIIGQLASLTYFIIILVLFPLVSILENKMLNL</sequence>
<evidence type="ECO:0000256" key="18">
    <source>
        <dbReference type="PIRSR" id="PIRSR038885-2"/>
    </source>
</evidence>
<feature type="binding site" description="axial binding residue" evidence="18">
    <location>
        <position position="98"/>
    </location>
    <ligand>
        <name>heme b</name>
        <dbReference type="ChEBI" id="CHEBI:60344"/>
        <label>b566</label>
    </ligand>
    <ligandPart>
        <name>Fe</name>
        <dbReference type="ChEBI" id="CHEBI:18248"/>
    </ligandPart>
</feature>
<evidence type="ECO:0000256" key="1">
    <source>
        <dbReference type="ARBA" id="ARBA00002566"/>
    </source>
</evidence>
<keyword evidence="12 18" id="KW-0408">Iron</keyword>
<feature type="transmembrane region" description="Helical" evidence="19">
    <location>
        <begin position="114"/>
        <end position="134"/>
    </location>
</feature>
<keyword evidence="8 18" id="KW-0479">Metal-binding</keyword>
<accession>A0A0G2RJT2</accession>
<dbReference type="Pfam" id="PF00032">
    <property type="entry name" value="Cytochrom_B_C"/>
    <property type="match status" value="1"/>
</dbReference>
<feature type="binding site" evidence="17">
    <location>
        <position position="202"/>
    </location>
    <ligand>
        <name>a ubiquinone</name>
        <dbReference type="ChEBI" id="CHEBI:16389"/>
    </ligand>
</feature>
<dbReference type="InterPro" id="IPR030689">
    <property type="entry name" value="Cytochrome_b"/>
</dbReference>
<feature type="domain" description="Cytochrome b/b6 N-terminal region profile" evidence="20">
    <location>
        <begin position="1"/>
        <end position="210"/>
    </location>
</feature>
<dbReference type="InterPro" id="IPR027387">
    <property type="entry name" value="Cytb/b6-like_sf"/>
</dbReference>
<evidence type="ECO:0000256" key="15">
    <source>
        <dbReference type="ARBA" id="ARBA00023136"/>
    </source>
</evidence>
<feature type="transmembrane region" description="Helical" evidence="19">
    <location>
        <begin position="347"/>
        <end position="373"/>
    </location>
</feature>
<dbReference type="InterPro" id="IPR005797">
    <property type="entry name" value="Cyt_b/b6_N"/>
</dbReference>
<dbReference type="CDD" id="cd00290">
    <property type="entry name" value="cytochrome_b_C"/>
    <property type="match status" value="1"/>
</dbReference>
<feature type="domain" description="Cytochrome b/b6 C-terminal region profile" evidence="21">
    <location>
        <begin position="211"/>
        <end position="380"/>
    </location>
</feature>
<dbReference type="GO" id="GO:0008121">
    <property type="term" value="F:quinol-cytochrome-c reductase activity"/>
    <property type="evidence" value="ECO:0007669"/>
    <property type="project" value="InterPro"/>
</dbReference>
<evidence type="ECO:0000256" key="2">
    <source>
        <dbReference type="ARBA" id="ARBA00004448"/>
    </source>
</evidence>
<geneLocation type="mitochondrion" evidence="22"/>
<dbReference type="GO" id="GO:0005743">
    <property type="term" value="C:mitochondrial inner membrane"/>
    <property type="evidence" value="ECO:0007669"/>
    <property type="project" value="UniProtKB-SubCell"/>
</dbReference>
<comment type="function">
    <text evidence="1 19">Component of the ubiquinol-cytochrome c reductase complex (complex III or cytochrome b-c1 complex) that is part of the mitochondrial respiratory chain. The b-c1 complex mediates electron transfer from ubiquinol to cytochrome c. Contributes to the generation of a proton gradient across the mitochondrial membrane that is then used for ATP synthesis.</text>
</comment>
<proteinExistence type="inferred from homology"/>
<feature type="transmembrane region" description="Helical" evidence="19">
    <location>
        <begin position="31"/>
        <end position="58"/>
    </location>
</feature>
<comment type="subcellular location">
    <subcellularLocation>
        <location evidence="2">Mitochondrion inner membrane</location>
        <topology evidence="2">Multi-pass membrane protein</topology>
    </subcellularLocation>
</comment>
<evidence type="ECO:0000256" key="19">
    <source>
        <dbReference type="RuleBase" id="RU362117"/>
    </source>
</evidence>
<comment type="cofactor">
    <cofactor evidence="19">
        <name>heme b</name>
        <dbReference type="ChEBI" id="CHEBI:60344"/>
    </cofactor>
    <text evidence="19">Binds 2 heme groups non-covalently.</text>
</comment>
<keyword evidence="10 19" id="KW-0249">Electron transport</keyword>
<keyword evidence="6 19" id="KW-0679">Respiratory chain</keyword>
<gene>
    <name evidence="22" type="primary">CYTB</name>
</gene>
<feature type="transmembrane region" description="Helical" evidence="19">
    <location>
        <begin position="321"/>
        <end position="341"/>
    </location>
</feature>
<organism evidence="22">
    <name type="scientific">Tregellasia capito</name>
    <name type="common">pale-yellow robin</name>
    <dbReference type="NCBI Taxonomy" id="665158"/>
    <lineage>
        <taxon>Eukaryota</taxon>
        <taxon>Metazoa</taxon>
        <taxon>Chordata</taxon>
        <taxon>Craniata</taxon>
        <taxon>Vertebrata</taxon>
        <taxon>Euteleostomi</taxon>
        <taxon>Archelosauria</taxon>
        <taxon>Archosauria</taxon>
        <taxon>Dinosauria</taxon>
        <taxon>Saurischia</taxon>
        <taxon>Theropoda</taxon>
        <taxon>Coelurosauria</taxon>
        <taxon>Aves</taxon>
        <taxon>Neognathae</taxon>
        <taxon>Neoaves</taxon>
        <taxon>Telluraves</taxon>
        <taxon>Australaves</taxon>
        <taxon>Passeriformes</taxon>
        <taxon>Petroicidae</taxon>
        <taxon>Tregellasia</taxon>
    </lineage>
</organism>
<dbReference type="InterPro" id="IPR048260">
    <property type="entry name" value="Cytochrome_b_C_euk/bac"/>
</dbReference>
<keyword evidence="9" id="KW-0999">Mitochondrion inner membrane</keyword>
<feature type="transmembrane region" description="Helical" evidence="19">
    <location>
        <begin position="230"/>
        <end position="251"/>
    </location>
</feature>
<dbReference type="GO" id="GO:0045275">
    <property type="term" value="C:respiratory chain complex III"/>
    <property type="evidence" value="ECO:0007669"/>
    <property type="project" value="InterPro"/>
</dbReference>
<evidence type="ECO:0000256" key="5">
    <source>
        <dbReference type="ARBA" id="ARBA00022617"/>
    </source>
</evidence>
<evidence type="ECO:0000256" key="6">
    <source>
        <dbReference type="ARBA" id="ARBA00022660"/>
    </source>
</evidence>
<dbReference type="CTD" id="4519"/>
<evidence type="ECO:0000256" key="3">
    <source>
        <dbReference type="ARBA" id="ARBA00013531"/>
    </source>
</evidence>
<dbReference type="InterPro" id="IPR036150">
    <property type="entry name" value="Cyt_b/b6_C_sf"/>
</dbReference>
<evidence type="ECO:0000256" key="12">
    <source>
        <dbReference type="ARBA" id="ARBA00023004"/>
    </source>
</evidence>
<keyword evidence="13" id="KW-0830">Ubiquinone</keyword>
<dbReference type="InterPro" id="IPR048259">
    <property type="entry name" value="Cytochrome_b_N_euk/bac"/>
</dbReference>
<dbReference type="InterPro" id="IPR016174">
    <property type="entry name" value="Di-haem_cyt_TM"/>
</dbReference>
<dbReference type="PANTHER" id="PTHR19271">
    <property type="entry name" value="CYTOCHROME B"/>
    <property type="match status" value="1"/>
</dbReference>
<feature type="transmembrane region" description="Helical" evidence="19">
    <location>
        <begin position="179"/>
        <end position="201"/>
    </location>
</feature>
<dbReference type="FunFam" id="1.20.810.10:FF:000002">
    <property type="entry name" value="Cytochrome b"/>
    <property type="match status" value="1"/>
</dbReference>
<dbReference type="RefSeq" id="YP_009144004.1">
    <property type="nucleotide sequence ID" value="NC_027231.1"/>
</dbReference>
<feature type="binding site" description="axial binding residue" evidence="18">
    <location>
        <position position="84"/>
    </location>
    <ligand>
        <name>heme b</name>
        <dbReference type="ChEBI" id="CHEBI:60344"/>
        <label>b562</label>
    </ligand>
    <ligandPart>
        <name>Fe</name>
        <dbReference type="ChEBI" id="CHEBI:18248"/>
    </ligandPart>
</feature>
<dbReference type="GeneID" id="24571944"/>
<evidence type="ECO:0000256" key="9">
    <source>
        <dbReference type="ARBA" id="ARBA00022792"/>
    </source>
</evidence>
<dbReference type="Pfam" id="PF00033">
    <property type="entry name" value="Cytochrome_B"/>
    <property type="match status" value="1"/>
</dbReference>
<dbReference type="SUPFAM" id="SSF81648">
    <property type="entry name" value="a domain/subunit of cytochrome bc1 complex (Ubiquinol-cytochrome c reductase)"/>
    <property type="match status" value="1"/>
</dbReference>
<keyword evidence="7 19" id="KW-0812">Transmembrane</keyword>
<dbReference type="EMBL" id="KM374637">
    <property type="protein sequence ID" value="AJA05381.1"/>
    <property type="molecule type" value="Genomic_DNA"/>
</dbReference>
<name>A0A0G2RJT2_9PASS</name>
<evidence type="ECO:0000256" key="7">
    <source>
        <dbReference type="ARBA" id="ARBA00022692"/>
    </source>
</evidence>
<feature type="transmembrane region" description="Helical" evidence="19">
    <location>
        <begin position="289"/>
        <end position="309"/>
    </location>
</feature>
<keyword evidence="14 19" id="KW-0496">Mitochondrion</keyword>
<evidence type="ECO:0000256" key="13">
    <source>
        <dbReference type="ARBA" id="ARBA00023075"/>
    </source>
</evidence>
<evidence type="ECO:0000313" key="22">
    <source>
        <dbReference type="EMBL" id="AJA05381.1"/>
    </source>
</evidence>
<dbReference type="GO" id="GO:0006122">
    <property type="term" value="P:mitochondrial electron transport, ubiquinol to cytochrome c"/>
    <property type="evidence" value="ECO:0007669"/>
    <property type="project" value="TreeGrafter"/>
</dbReference>
<evidence type="ECO:0000256" key="4">
    <source>
        <dbReference type="ARBA" id="ARBA00022448"/>
    </source>
</evidence>
<evidence type="ECO:0000256" key="11">
    <source>
        <dbReference type="ARBA" id="ARBA00022989"/>
    </source>
</evidence>
<evidence type="ECO:0000259" key="21">
    <source>
        <dbReference type="PROSITE" id="PS51003"/>
    </source>
</evidence>
<keyword evidence="4 19" id="KW-0813">Transport</keyword>
<dbReference type="GO" id="GO:0016491">
    <property type="term" value="F:oxidoreductase activity"/>
    <property type="evidence" value="ECO:0007669"/>
    <property type="project" value="UniProtKB-UniRule"/>
</dbReference>
<dbReference type="PANTHER" id="PTHR19271:SF16">
    <property type="entry name" value="CYTOCHROME B"/>
    <property type="match status" value="1"/>
</dbReference>
<evidence type="ECO:0000256" key="14">
    <source>
        <dbReference type="ARBA" id="ARBA00023128"/>
    </source>
</evidence>
<dbReference type="GO" id="GO:0046872">
    <property type="term" value="F:metal ion binding"/>
    <property type="evidence" value="ECO:0007669"/>
    <property type="project" value="UniProtKB-UniRule"/>
</dbReference>
<feature type="transmembrane region" description="Helical" evidence="19">
    <location>
        <begin position="79"/>
        <end position="99"/>
    </location>
</feature>
<comment type="cofactor">
    <cofactor evidence="18">
        <name>heme</name>
        <dbReference type="ChEBI" id="CHEBI:30413"/>
    </cofactor>
    <text evidence="18">Binds 2 heme groups non-covalently.</text>
</comment>
<feature type="binding site" description="axial binding residue" evidence="18">
    <location>
        <position position="197"/>
    </location>
    <ligand>
        <name>heme b</name>
        <dbReference type="ChEBI" id="CHEBI:60344"/>
        <label>b566</label>
    </ligand>
    <ligandPart>
        <name>Fe</name>
        <dbReference type="ChEBI" id="CHEBI:18248"/>
    </ligandPart>
</feature>
<dbReference type="PROSITE" id="PS51003">
    <property type="entry name" value="CYTB_CTER"/>
    <property type="match status" value="1"/>
</dbReference>
<evidence type="ECO:0000256" key="10">
    <source>
        <dbReference type="ARBA" id="ARBA00022982"/>
    </source>
</evidence>
<dbReference type="CDD" id="cd00284">
    <property type="entry name" value="Cytochrome_b_N"/>
    <property type="match status" value="1"/>
</dbReference>
<keyword evidence="5 18" id="KW-0349">Heme</keyword>
<dbReference type="InterPro" id="IPR005798">
    <property type="entry name" value="Cyt_b/b6_C"/>
</dbReference>
<dbReference type="SUPFAM" id="SSF81342">
    <property type="entry name" value="Transmembrane di-heme cytochromes"/>
    <property type="match status" value="1"/>
</dbReference>
<evidence type="ECO:0000256" key="16">
    <source>
        <dbReference type="ARBA" id="ARBA00061233"/>
    </source>
</evidence>
<dbReference type="PIRSF" id="PIRSF038885">
    <property type="entry name" value="COB"/>
    <property type="match status" value="1"/>
</dbReference>
<dbReference type="Gene3D" id="1.20.810.10">
    <property type="entry name" value="Cytochrome Bc1 Complex, Chain C"/>
    <property type="match status" value="1"/>
</dbReference>
<feature type="binding site" description="axial binding residue" evidence="18">
    <location>
        <position position="183"/>
    </location>
    <ligand>
        <name>heme b</name>
        <dbReference type="ChEBI" id="CHEBI:60344"/>
        <label>b562</label>
    </ligand>
    <ligandPart>
        <name>Fe</name>
        <dbReference type="ChEBI" id="CHEBI:18248"/>
    </ligandPart>
</feature>
<evidence type="ECO:0000256" key="8">
    <source>
        <dbReference type="ARBA" id="ARBA00022723"/>
    </source>
</evidence>
<protein>
    <recommendedName>
        <fullName evidence="3 19">Cytochrome b</fullName>
    </recommendedName>
</protein>
<feature type="transmembrane region" description="Helical" evidence="19">
    <location>
        <begin position="141"/>
        <end position="159"/>
    </location>
</feature>
<keyword evidence="15 19" id="KW-0472">Membrane</keyword>
<comment type="similarity">
    <text evidence="16 19">Belongs to the cytochrome b family.</text>
</comment>
<dbReference type="AlphaFoldDB" id="A0A0G2RJT2"/>
<evidence type="ECO:0000256" key="17">
    <source>
        <dbReference type="PIRSR" id="PIRSR038885-1"/>
    </source>
</evidence>
<dbReference type="PROSITE" id="PS51002">
    <property type="entry name" value="CYTB_NTER"/>
    <property type="match status" value="1"/>
</dbReference>
<keyword evidence="11 19" id="KW-1133">Transmembrane helix</keyword>
<reference evidence="22" key="1">
    <citation type="journal article" date="2015" name="Mol. Ecol.">
        <title>Positive and purifying selection in mitochondrial genomes of a bird with mitonuclear discordance.</title>
        <authorList>
            <person name="Morales H.E."/>
            <person name="Pavlova A."/>
            <person name="Joseph L."/>
            <person name="Sunnucks P."/>
        </authorList>
    </citation>
    <scope>NUCLEOTIDE SEQUENCE</scope>
</reference>
<evidence type="ECO:0000259" key="20">
    <source>
        <dbReference type="PROSITE" id="PS51002"/>
    </source>
</evidence>